<keyword evidence="4" id="KW-1185">Reference proteome</keyword>
<dbReference type="Pfam" id="PF13432">
    <property type="entry name" value="TPR_16"/>
    <property type="match status" value="1"/>
</dbReference>
<protein>
    <submittedName>
        <fullName evidence="3">Tetratricopeptide repeat protein</fullName>
    </submittedName>
</protein>
<evidence type="ECO:0000313" key="4">
    <source>
        <dbReference type="Proteomes" id="UP001596391"/>
    </source>
</evidence>
<dbReference type="Pfam" id="PF13411">
    <property type="entry name" value="MerR_1"/>
    <property type="match status" value="1"/>
</dbReference>
<evidence type="ECO:0000313" key="3">
    <source>
        <dbReference type="EMBL" id="MFC6644926.1"/>
    </source>
</evidence>
<gene>
    <name evidence="3" type="ORF">ACFQBQ_04830</name>
</gene>
<comment type="caution">
    <text evidence="3">The sequence shown here is derived from an EMBL/GenBank/DDBJ whole genome shotgun (WGS) entry which is preliminary data.</text>
</comment>
<organism evidence="3 4">
    <name type="scientific">Granulicella cerasi</name>
    <dbReference type="NCBI Taxonomy" id="741063"/>
    <lineage>
        <taxon>Bacteria</taxon>
        <taxon>Pseudomonadati</taxon>
        <taxon>Acidobacteriota</taxon>
        <taxon>Terriglobia</taxon>
        <taxon>Terriglobales</taxon>
        <taxon>Acidobacteriaceae</taxon>
        <taxon>Granulicella</taxon>
    </lineage>
</organism>
<dbReference type="InterPro" id="IPR011990">
    <property type="entry name" value="TPR-like_helical_dom_sf"/>
</dbReference>
<dbReference type="Pfam" id="PF13414">
    <property type="entry name" value="TPR_11"/>
    <property type="match status" value="1"/>
</dbReference>
<reference evidence="4" key="1">
    <citation type="journal article" date="2019" name="Int. J. Syst. Evol. Microbiol.">
        <title>The Global Catalogue of Microorganisms (GCM) 10K type strain sequencing project: providing services to taxonomists for standard genome sequencing and annotation.</title>
        <authorList>
            <consortium name="The Broad Institute Genomics Platform"/>
            <consortium name="The Broad Institute Genome Sequencing Center for Infectious Disease"/>
            <person name="Wu L."/>
            <person name="Ma J."/>
        </authorList>
    </citation>
    <scope>NUCLEOTIDE SEQUENCE [LARGE SCALE GENOMIC DNA]</scope>
    <source>
        <strain evidence="4">CGMCC 1.16026</strain>
    </source>
</reference>
<dbReference type="PROSITE" id="PS50005">
    <property type="entry name" value="TPR"/>
    <property type="match status" value="1"/>
</dbReference>
<dbReference type="RefSeq" id="WP_263371335.1">
    <property type="nucleotide sequence ID" value="NZ_JAGSYD010000003.1"/>
</dbReference>
<name>A0ABW1Z5T7_9BACT</name>
<dbReference type="InterPro" id="IPR019734">
    <property type="entry name" value="TPR_rpt"/>
</dbReference>
<dbReference type="EMBL" id="JBHSWI010000001">
    <property type="protein sequence ID" value="MFC6644926.1"/>
    <property type="molecule type" value="Genomic_DNA"/>
</dbReference>
<dbReference type="PANTHER" id="PTHR44395:SF1">
    <property type="entry name" value="PROTEIN O-MANNOSYL-TRANSFERASE TMTC3"/>
    <property type="match status" value="1"/>
</dbReference>
<dbReference type="SMART" id="SM00028">
    <property type="entry name" value="TPR"/>
    <property type="match status" value="3"/>
</dbReference>
<dbReference type="Proteomes" id="UP001596391">
    <property type="component" value="Unassembled WGS sequence"/>
</dbReference>
<dbReference type="InterPro" id="IPR000551">
    <property type="entry name" value="MerR-type_HTH_dom"/>
</dbReference>
<evidence type="ECO:0000256" key="1">
    <source>
        <dbReference type="PROSITE-ProRule" id="PRU00339"/>
    </source>
</evidence>
<accession>A0ABW1Z5T7</accession>
<dbReference type="PANTHER" id="PTHR44395">
    <property type="match status" value="1"/>
</dbReference>
<sequence length="301" mass="33727">MSRYRREDVLRILRLPSRQLASWERAGLVSVAEQYTFDHLVQLRKLRDLAKTRISVRGIRESVDAMRKVAGMANPLLESVAVSNGTRVAFRQGGALVDPMTGQLGFDFDFSPQGISIVDRNAFEALPHPGELQEMFLRAVRLEEQPATLAEAKALYKEILAADPAHAAAAINLGTIHYNERDFLGAERLYRQATEADSEYALAFFDLGNVLDEMQKLPEAIKAYERALALVPQYADAHYNLALAFERLQEPRRALKHWTAYAQLDPQGPWASHARSQAKRILGGERLAIVSRFGRSLEVAS</sequence>
<dbReference type="PROSITE" id="PS50293">
    <property type="entry name" value="TPR_REGION"/>
    <property type="match status" value="1"/>
</dbReference>
<dbReference type="Gene3D" id="1.25.40.10">
    <property type="entry name" value="Tetratricopeptide repeat domain"/>
    <property type="match status" value="2"/>
</dbReference>
<evidence type="ECO:0000259" key="2">
    <source>
        <dbReference type="Pfam" id="PF13411"/>
    </source>
</evidence>
<feature type="domain" description="HTH merR-type" evidence="2">
    <location>
        <begin position="4"/>
        <end position="64"/>
    </location>
</feature>
<dbReference type="SUPFAM" id="SSF48452">
    <property type="entry name" value="TPR-like"/>
    <property type="match status" value="1"/>
</dbReference>
<feature type="repeat" description="TPR" evidence="1">
    <location>
        <begin position="201"/>
        <end position="234"/>
    </location>
</feature>
<keyword evidence="1" id="KW-0802">TPR repeat</keyword>
<proteinExistence type="predicted"/>